<evidence type="ECO:0000313" key="2">
    <source>
        <dbReference type="Proteomes" id="UP001582793"/>
    </source>
</evidence>
<keyword evidence="2" id="KW-1185">Reference proteome</keyword>
<protein>
    <submittedName>
        <fullName evidence="1">Uncharacterized protein</fullName>
    </submittedName>
</protein>
<gene>
    <name evidence="1" type="ORF">AAFH96_36310</name>
</gene>
<organism evidence="1 2">
    <name type="scientific">Polymorphospora lycopeni</name>
    <dbReference type="NCBI Taxonomy" id="3140240"/>
    <lineage>
        <taxon>Bacteria</taxon>
        <taxon>Bacillati</taxon>
        <taxon>Actinomycetota</taxon>
        <taxon>Actinomycetes</taxon>
        <taxon>Micromonosporales</taxon>
        <taxon>Micromonosporaceae</taxon>
        <taxon>Polymorphospora</taxon>
    </lineage>
</organism>
<reference evidence="1 2" key="1">
    <citation type="submission" date="2024-04" db="EMBL/GenBank/DDBJ databases">
        <title>Polymorphospora sp. isolated from Baiyangdian Lake in Xiong'an New Area.</title>
        <authorList>
            <person name="Zhang X."/>
            <person name="Liu J."/>
        </authorList>
    </citation>
    <scope>NUCLEOTIDE SEQUENCE [LARGE SCALE GENOMIC DNA]</scope>
    <source>
        <strain evidence="1 2">2-325</strain>
    </source>
</reference>
<comment type="caution">
    <text evidence="1">The sequence shown here is derived from an EMBL/GenBank/DDBJ whole genome shotgun (WGS) entry which is preliminary data.</text>
</comment>
<proteinExistence type="predicted"/>
<evidence type="ECO:0000313" key="1">
    <source>
        <dbReference type="EMBL" id="MFB6398498.1"/>
    </source>
</evidence>
<name>A0ABV5D2L6_9ACTN</name>
<dbReference type="EMBL" id="JBCGDC010000258">
    <property type="protein sequence ID" value="MFB6398498.1"/>
    <property type="molecule type" value="Genomic_DNA"/>
</dbReference>
<accession>A0ABV5D2L6</accession>
<dbReference type="Proteomes" id="UP001582793">
    <property type="component" value="Unassembled WGS sequence"/>
</dbReference>
<sequence>MTTTTATASVLATARTPDLVRDVELTRPLPHLPADTGDGVRRGRAWLVVRRHGVPLGMPVLPLPAGGLPPATLGAALADHLAGALDPSDADRLRA</sequence>
<feature type="non-terminal residue" evidence="1">
    <location>
        <position position="95"/>
    </location>
</feature>